<dbReference type="InterPro" id="IPR023393">
    <property type="entry name" value="START-like_dom_sf"/>
</dbReference>
<keyword evidence="2" id="KW-1185">Reference proteome</keyword>
<protein>
    <submittedName>
        <fullName evidence="1">SRPBCC family protein</fullName>
    </submittedName>
</protein>
<dbReference type="Proteomes" id="UP000887023">
    <property type="component" value="Chromosome"/>
</dbReference>
<accession>A0ABX8S8J3</accession>
<dbReference type="Pfam" id="PF10604">
    <property type="entry name" value="Polyketide_cyc2"/>
    <property type="match status" value="1"/>
</dbReference>
<dbReference type="InterPro" id="IPR019587">
    <property type="entry name" value="Polyketide_cyclase/dehydratase"/>
</dbReference>
<dbReference type="SUPFAM" id="SSF55961">
    <property type="entry name" value="Bet v1-like"/>
    <property type="match status" value="1"/>
</dbReference>
<proteinExistence type="predicted"/>
<evidence type="ECO:0000313" key="2">
    <source>
        <dbReference type="Proteomes" id="UP000887023"/>
    </source>
</evidence>
<organism evidence="1 2">
    <name type="scientific">Skermania pinensis</name>
    <dbReference type="NCBI Taxonomy" id="39122"/>
    <lineage>
        <taxon>Bacteria</taxon>
        <taxon>Bacillati</taxon>
        <taxon>Actinomycetota</taxon>
        <taxon>Actinomycetes</taxon>
        <taxon>Mycobacteriales</taxon>
        <taxon>Gordoniaceae</taxon>
        <taxon>Skermania</taxon>
    </lineage>
</organism>
<gene>
    <name evidence="1" type="ORF">KV203_01460</name>
</gene>
<evidence type="ECO:0000313" key="1">
    <source>
        <dbReference type="EMBL" id="QXQ14144.1"/>
    </source>
</evidence>
<dbReference type="RefSeq" id="WP_066466993.1">
    <property type="nucleotide sequence ID" value="NZ_CBCRUZ010000026.1"/>
</dbReference>
<reference evidence="1" key="1">
    <citation type="submission" date="2021-07" db="EMBL/GenBank/DDBJ databases">
        <title>Candidatus Kaistella beijingensis sp. nov. isolated from a municipal wastewater treatment plant is involved in sludge foaming.</title>
        <authorList>
            <person name="Song Y."/>
            <person name="Liu S.-J."/>
        </authorList>
    </citation>
    <scope>NUCLEOTIDE SEQUENCE</scope>
    <source>
        <strain evidence="1">DSM 43998</strain>
    </source>
</reference>
<name>A0ABX8S8J3_9ACTN</name>
<dbReference type="EMBL" id="CP079105">
    <property type="protein sequence ID" value="QXQ14144.1"/>
    <property type="molecule type" value="Genomic_DNA"/>
</dbReference>
<sequence>MPLTDVPTIEVSTEIAAAPSTVWSLVSDPRNIARWSPQNFKTFLRGRPQVGAKFVNLNRRGLLIWPTQSMIVRYDPEREMAFRVRENWTVWSFVVEPTATGTTLIERREAPKGISDLSVRLTNMAFGGTDAFAAELRDGMTDTLAKIKAEAERG</sequence>
<dbReference type="Gene3D" id="3.30.530.20">
    <property type="match status" value="1"/>
</dbReference>